<dbReference type="EMBL" id="AE000513">
    <property type="protein sequence ID" value="AAF10408.1"/>
    <property type="molecule type" value="Genomic_DNA"/>
</dbReference>
<name>Q9RW40_DEIRA</name>
<dbReference type="PATRIC" id="fig|243230.17.peg.1011"/>
<dbReference type="HOGENOM" id="CLU_1041008_0_0_0"/>
<evidence type="ECO:0000313" key="3">
    <source>
        <dbReference type="Proteomes" id="UP000002524"/>
    </source>
</evidence>
<gene>
    <name evidence="2" type="ordered locus">DR_0829</name>
</gene>
<dbReference type="PaxDb" id="243230-DR_0829"/>
<dbReference type="PANTHER" id="PTHR19879:SF9">
    <property type="entry name" value="TRANSCRIPTION INITIATION FACTOR TFIID SUBUNIT 5"/>
    <property type="match status" value="1"/>
</dbReference>
<reference evidence="2 3" key="1">
    <citation type="journal article" date="1999" name="Science">
        <title>Genome sequence of the radioresistant bacterium Deinococcus radiodurans R1.</title>
        <authorList>
            <person name="White O."/>
            <person name="Eisen J.A."/>
            <person name="Heidelberg J.F."/>
            <person name="Hickey E.K."/>
            <person name="Peterson J.D."/>
            <person name="Dodson R.J."/>
            <person name="Haft D.H."/>
            <person name="Gwinn M.L."/>
            <person name="Nelson W.C."/>
            <person name="Richardson D.L."/>
            <person name="Moffat K.S."/>
            <person name="Qin H."/>
            <person name="Jiang L."/>
            <person name="Pamphile W."/>
            <person name="Crosby M."/>
            <person name="Shen M."/>
            <person name="Vamathevan J.J."/>
            <person name="Lam P."/>
            <person name="McDonald L."/>
            <person name="Utterback T."/>
            <person name="Zalewski C."/>
            <person name="Makarova K.S."/>
            <person name="Aravind L."/>
            <person name="Daly M.J."/>
            <person name="Minton K.W."/>
            <person name="Fleischmann R.D."/>
            <person name="Ketchum K.A."/>
            <person name="Nelson K.E."/>
            <person name="Salzberg S."/>
            <person name="Smith H.O."/>
            <person name="Venter J.C."/>
            <person name="Fraser C.M."/>
        </authorList>
    </citation>
    <scope>NUCLEOTIDE SEQUENCE [LARGE SCALE GENOMIC DNA]</scope>
    <source>
        <strain evidence="3">ATCC 13939 / DSM 20539 / JCM 16871 / LMG 4051 / NBRC 15346 / NCIMB 9279 / R1 / VKM B-1422</strain>
    </source>
</reference>
<organism evidence="2 3">
    <name type="scientific">Deinococcus radiodurans (strain ATCC 13939 / DSM 20539 / JCM 16871 / CCUG 27074 / LMG 4051 / NBRC 15346 / NCIMB 9279 / VKM B-1422 / R1)</name>
    <dbReference type="NCBI Taxonomy" id="243230"/>
    <lineage>
        <taxon>Bacteria</taxon>
        <taxon>Thermotogati</taxon>
        <taxon>Deinococcota</taxon>
        <taxon>Deinococci</taxon>
        <taxon>Deinococcales</taxon>
        <taxon>Deinococcaceae</taxon>
        <taxon>Deinococcus</taxon>
    </lineage>
</organism>
<protein>
    <submittedName>
        <fullName evidence="2">WD-repeat family protein</fullName>
    </submittedName>
</protein>
<proteinExistence type="predicted"/>
<dbReference type="EnsemblBacteria" id="AAF10408">
    <property type="protein sequence ID" value="AAF10408"/>
    <property type="gene ID" value="DR_0829"/>
</dbReference>
<dbReference type="InterPro" id="IPR011044">
    <property type="entry name" value="Quino_amine_DH_bsu"/>
</dbReference>
<accession>Q9RW40</accession>
<dbReference type="AlphaFoldDB" id="Q9RW40"/>
<dbReference type="Gene3D" id="2.130.10.10">
    <property type="entry name" value="YVTN repeat-like/Quinoprotein amine dehydrogenase"/>
    <property type="match status" value="1"/>
</dbReference>
<dbReference type="PANTHER" id="PTHR19879">
    <property type="entry name" value="TRANSCRIPTION INITIATION FACTOR TFIID"/>
    <property type="match status" value="1"/>
</dbReference>
<feature type="signal peptide" evidence="1">
    <location>
        <begin position="1"/>
        <end position="25"/>
    </location>
</feature>
<dbReference type="Proteomes" id="UP000002524">
    <property type="component" value="Chromosome 1"/>
</dbReference>
<dbReference type="Pfam" id="PF07676">
    <property type="entry name" value="PD40"/>
    <property type="match status" value="1"/>
</dbReference>
<dbReference type="SUPFAM" id="SSF50969">
    <property type="entry name" value="YVTN repeat-like/Quinoprotein amine dehydrogenase"/>
    <property type="match status" value="1"/>
</dbReference>
<dbReference type="eggNOG" id="COG0823">
    <property type="taxonomic scope" value="Bacteria"/>
</dbReference>
<sequence length="298" mass="31906">MPRLAISRLWPMLTAVALLSPLATAQQGQTLRAGELTVTLTPTQPDSNGWYRAGRLELQGTDEGIRGVETSRLRGAVLGELSPDGRWLSVLGTGGGYVQLWNVATAERQFTFLAHDKKSYDARLAAFSPDSRRLVFYSYPNELSLWDTATGVRVKLLSDVRKGGWWTADADAVFSPDGKTFVVTGGGGGAQLFDTRTGDLLQTFDRPCQSFGPGSPGGFWRGAVGATFSADGKNVAVLYAGGAARLYGVAGAGALAKASWKLDNFKPSQMRFWAGKLTLNGRELSGKTPNGLSFTLTF</sequence>
<keyword evidence="1" id="KW-0732">Signal</keyword>
<dbReference type="KEGG" id="dra:DR_0829"/>
<evidence type="ECO:0000256" key="1">
    <source>
        <dbReference type="SAM" id="SignalP"/>
    </source>
</evidence>
<dbReference type="InterPro" id="IPR011659">
    <property type="entry name" value="WD40"/>
</dbReference>
<keyword evidence="3" id="KW-1185">Reference proteome</keyword>
<dbReference type="OrthoDB" id="422888at2"/>
<dbReference type="PIR" id="D75470">
    <property type="entry name" value="D75470"/>
</dbReference>
<dbReference type="InterPro" id="IPR015943">
    <property type="entry name" value="WD40/YVTN_repeat-like_dom_sf"/>
</dbReference>
<dbReference type="SMR" id="Q9RW40"/>
<dbReference type="STRING" id="243230.DR_0829"/>
<feature type="chain" id="PRO_5004333196" evidence="1">
    <location>
        <begin position="26"/>
        <end position="298"/>
    </location>
</feature>
<evidence type="ECO:0000313" key="2">
    <source>
        <dbReference type="EMBL" id="AAF10408.1"/>
    </source>
</evidence>
<dbReference type="InParanoid" id="Q9RW40"/>